<name>A0ABQ4UP90_9HYPH</name>
<organism evidence="1 2">
    <name type="scientific">Methylorubrum aminovorans</name>
    <dbReference type="NCBI Taxonomy" id="269069"/>
    <lineage>
        <taxon>Bacteria</taxon>
        <taxon>Pseudomonadati</taxon>
        <taxon>Pseudomonadota</taxon>
        <taxon>Alphaproteobacteria</taxon>
        <taxon>Hyphomicrobiales</taxon>
        <taxon>Methylobacteriaceae</taxon>
        <taxon>Methylorubrum</taxon>
    </lineage>
</organism>
<comment type="caution">
    <text evidence="1">The sequence shown here is derived from an EMBL/GenBank/DDBJ whole genome shotgun (WGS) entry which is preliminary data.</text>
</comment>
<proteinExistence type="predicted"/>
<evidence type="ECO:0000313" key="1">
    <source>
        <dbReference type="EMBL" id="GJE68483.1"/>
    </source>
</evidence>
<dbReference type="Proteomes" id="UP001055039">
    <property type="component" value="Unassembled WGS sequence"/>
</dbReference>
<reference evidence="1" key="1">
    <citation type="journal article" date="2021" name="Front. Microbiol.">
        <title>Comprehensive Comparative Genomics and Phenotyping of Methylobacterium Species.</title>
        <authorList>
            <person name="Alessa O."/>
            <person name="Ogura Y."/>
            <person name="Fujitani Y."/>
            <person name="Takami H."/>
            <person name="Hayashi T."/>
            <person name="Sahin N."/>
            <person name="Tani A."/>
        </authorList>
    </citation>
    <scope>NUCLEOTIDE SEQUENCE</scope>
    <source>
        <strain evidence="1">NBRC 15686</strain>
    </source>
</reference>
<reference evidence="1" key="2">
    <citation type="submission" date="2021-08" db="EMBL/GenBank/DDBJ databases">
        <authorList>
            <person name="Tani A."/>
            <person name="Ola A."/>
            <person name="Ogura Y."/>
            <person name="Katsura K."/>
            <person name="Hayashi T."/>
        </authorList>
    </citation>
    <scope>NUCLEOTIDE SEQUENCE</scope>
    <source>
        <strain evidence="1">NBRC 15686</strain>
    </source>
</reference>
<gene>
    <name evidence="1" type="ORF">LNAOJCKE_5727</name>
</gene>
<dbReference type="EMBL" id="BPRC01000106">
    <property type="protein sequence ID" value="GJE68483.1"/>
    <property type="molecule type" value="Genomic_DNA"/>
</dbReference>
<accession>A0ABQ4UP90</accession>
<keyword evidence="2" id="KW-1185">Reference proteome</keyword>
<protein>
    <submittedName>
        <fullName evidence="1">Uncharacterized protein</fullName>
    </submittedName>
</protein>
<evidence type="ECO:0000313" key="2">
    <source>
        <dbReference type="Proteomes" id="UP001055039"/>
    </source>
</evidence>
<sequence>MADPNPTVDELFKAKAVTNEQVSTLLDAVLEPCPFRLAHRHRIQQR</sequence>